<dbReference type="InterPro" id="IPR050278">
    <property type="entry name" value="Serine_Prot_S9B/DPPIV"/>
</dbReference>
<dbReference type="RefSeq" id="WP_169413294.1">
    <property type="nucleotide sequence ID" value="NZ_JAAXKZ010000043.1"/>
</dbReference>
<evidence type="ECO:0000259" key="2">
    <source>
        <dbReference type="Pfam" id="PF00326"/>
    </source>
</evidence>
<dbReference type="Gene3D" id="3.40.50.1820">
    <property type="entry name" value="alpha/beta hydrolase"/>
    <property type="match status" value="1"/>
</dbReference>
<feature type="domain" description="Peptidase S9 prolyl oligopeptidase catalytic" evidence="2">
    <location>
        <begin position="496"/>
        <end position="623"/>
    </location>
</feature>
<dbReference type="InterPro" id="IPR001375">
    <property type="entry name" value="Peptidase_S9_cat"/>
</dbReference>
<dbReference type="Proteomes" id="UP000586918">
    <property type="component" value="Unassembled WGS sequence"/>
</dbReference>
<proteinExistence type="predicted"/>
<comment type="caution">
    <text evidence="4">The sequence shown here is derived from an EMBL/GenBank/DDBJ whole genome shotgun (WGS) entry which is preliminary data.</text>
</comment>
<evidence type="ECO:0000259" key="3">
    <source>
        <dbReference type="Pfam" id="PF00930"/>
    </source>
</evidence>
<evidence type="ECO:0000256" key="1">
    <source>
        <dbReference type="SAM" id="MobiDB-lite"/>
    </source>
</evidence>
<gene>
    <name evidence="4" type="ORF">HF519_13585</name>
</gene>
<evidence type="ECO:0000313" key="4">
    <source>
        <dbReference type="EMBL" id="NMH92582.1"/>
    </source>
</evidence>
<name>A0A848DIQ3_9PSEU</name>
<dbReference type="Pfam" id="PF00326">
    <property type="entry name" value="Peptidase_S9"/>
    <property type="match status" value="1"/>
</dbReference>
<organism evidence="4 5">
    <name type="scientific">Pseudonocardia bannensis</name>
    <dbReference type="NCBI Taxonomy" id="630973"/>
    <lineage>
        <taxon>Bacteria</taxon>
        <taxon>Bacillati</taxon>
        <taxon>Actinomycetota</taxon>
        <taxon>Actinomycetes</taxon>
        <taxon>Pseudonocardiales</taxon>
        <taxon>Pseudonocardiaceae</taxon>
        <taxon>Pseudonocardia</taxon>
    </lineage>
</organism>
<evidence type="ECO:0000313" key="5">
    <source>
        <dbReference type="Proteomes" id="UP000586918"/>
    </source>
</evidence>
<feature type="non-terminal residue" evidence="4">
    <location>
        <position position="630"/>
    </location>
</feature>
<feature type="region of interest" description="Disordered" evidence="1">
    <location>
        <begin position="64"/>
        <end position="91"/>
    </location>
</feature>
<reference evidence="4 5" key="1">
    <citation type="submission" date="2020-04" db="EMBL/GenBank/DDBJ databases">
        <authorList>
            <person name="Klaysubun C."/>
            <person name="Duangmal K."/>
            <person name="Lipun K."/>
        </authorList>
    </citation>
    <scope>NUCLEOTIDE SEQUENCE [LARGE SCALE GENOMIC DNA]</scope>
    <source>
        <strain evidence="4 5">DSM 45300</strain>
    </source>
</reference>
<keyword evidence="5" id="KW-1185">Reference proteome</keyword>
<protein>
    <submittedName>
        <fullName evidence="4">Prolyl oligopeptidase family serine peptidase</fullName>
    </submittedName>
</protein>
<dbReference type="AlphaFoldDB" id="A0A848DIQ3"/>
<feature type="compositionally biased region" description="Basic and acidic residues" evidence="1">
    <location>
        <begin position="606"/>
        <end position="619"/>
    </location>
</feature>
<dbReference type="Pfam" id="PF00930">
    <property type="entry name" value="DPPIV_N"/>
    <property type="match status" value="1"/>
</dbReference>
<dbReference type="GO" id="GO:0006508">
    <property type="term" value="P:proteolysis"/>
    <property type="evidence" value="ECO:0007669"/>
    <property type="project" value="InterPro"/>
</dbReference>
<accession>A0A848DIQ3</accession>
<dbReference type="InterPro" id="IPR029058">
    <property type="entry name" value="AB_hydrolase_fold"/>
</dbReference>
<dbReference type="EMBL" id="JAAXKZ010000043">
    <property type="protein sequence ID" value="NMH92582.1"/>
    <property type="molecule type" value="Genomic_DNA"/>
</dbReference>
<feature type="region of interest" description="Disordered" evidence="1">
    <location>
        <begin position="1"/>
        <end position="21"/>
    </location>
</feature>
<dbReference type="Gene3D" id="2.140.10.30">
    <property type="entry name" value="Dipeptidylpeptidase IV, N-terminal domain"/>
    <property type="match status" value="1"/>
</dbReference>
<feature type="domain" description="Dipeptidylpeptidase IV N-terminal" evidence="3">
    <location>
        <begin position="114"/>
        <end position="351"/>
    </location>
</feature>
<dbReference type="SUPFAM" id="SSF82171">
    <property type="entry name" value="DPP6 N-terminal domain-like"/>
    <property type="match status" value="1"/>
</dbReference>
<feature type="region of interest" description="Disordered" evidence="1">
    <location>
        <begin position="606"/>
        <end position="630"/>
    </location>
</feature>
<dbReference type="PANTHER" id="PTHR11731:SF193">
    <property type="entry name" value="DIPEPTIDYL PEPTIDASE 9"/>
    <property type="match status" value="1"/>
</dbReference>
<dbReference type="PANTHER" id="PTHR11731">
    <property type="entry name" value="PROTEASE FAMILY S9B,C DIPEPTIDYL-PEPTIDASE IV-RELATED"/>
    <property type="match status" value="1"/>
</dbReference>
<dbReference type="GO" id="GO:0008239">
    <property type="term" value="F:dipeptidyl-peptidase activity"/>
    <property type="evidence" value="ECO:0007669"/>
    <property type="project" value="TreeGrafter"/>
</dbReference>
<sequence>MTDSFPRRQARTRRFTLGAPRGITVSPDGQRVVFLRSKGGTDPVNCLWTLDVATAEERLVVDPRALDNGGDLTDEDLPPEERARRERSREQAGGIVGYATDRPMTMAAFTLSGRLYVVAFVAGLTPRLVDSPGGVIDPRPDPTGARVAYVAGGALHVYELAARTTTTLAEPEEAHITYGLADFVAAEEMGRMRGFWWSPFGDSLLVARVDDSPVQRWHIADPANPDREPATVAYPAAGTPNARVTLHLIGLNRARIPVRWDTAAFEYLVDATWDYTGLLITVQSRDQRTLQVLRVDPATGATTPVAVGTDPRWVDILPGVPARLAGGELVWTADSEGAHRLLVDGEPVTPPSLQFRGVLDVDGDTVLFSASQDPVSIGLWSWSRKAGLQSLTPDTGVYSGRMGGGTLVVSGQDLTHDGPSVRVRPATGRELTITSYAEPPGLEPRVELFAAGEREVRTAVLLPSWHRPGQKLPVLMDPYGGPHSQRVLAARGAYLTSQWFAEQGFAVVIADGRGTPGRGPEWERAVYHDLAGPVLEDQIDALHAAARRHPDLDLDRVGIRGWSFGGFLAALAVLRRPDVFHAAVGGAPVTDWKLYDTHYTERYLGRPDTDPEAYRRSSLLDDAATPAAPE</sequence>
<dbReference type="InterPro" id="IPR002469">
    <property type="entry name" value="Peptidase_S9B_N"/>
</dbReference>
<dbReference type="GO" id="GO:0008236">
    <property type="term" value="F:serine-type peptidase activity"/>
    <property type="evidence" value="ECO:0007669"/>
    <property type="project" value="InterPro"/>
</dbReference>
<dbReference type="SUPFAM" id="SSF53474">
    <property type="entry name" value="alpha/beta-Hydrolases"/>
    <property type="match status" value="1"/>
</dbReference>
<feature type="compositionally biased region" description="Basic and acidic residues" evidence="1">
    <location>
        <begin position="79"/>
        <end position="90"/>
    </location>
</feature>